<proteinExistence type="predicted"/>
<accession>A0A0B8PBG0</accession>
<sequence length="182" mass="21270">MFMKCRACDGNQAITVTNCIHCGFQYNQKWSHAPNDELDFVKWYNEEFRDLFESKFQDITKHKTQDLNMNTVTYYCVGKNDDAIYVDVNVNAITSHDLEPDTEEEDSVLWVDMSIDIKNFNSPYSSNTLTLQLDLSDLFRVNIEDLVKLTKRTVFKISDWSESDICDYQEELTEQLDKGTLL</sequence>
<gene>
    <name evidence="1" type="ORF">JCM19232_2691</name>
</gene>
<protein>
    <submittedName>
        <fullName evidence="1">Uncharacterized protein</fullName>
    </submittedName>
</protein>
<organism evidence="1 2">
    <name type="scientific">Vibrio ishigakensis</name>
    <dbReference type="NCBI Taxonomy" id="1481914"/>
    <lineage>
        <taxon>Bacteria</taxon>
        <taxon>Pseudomonadati</taxon>
        <taxon>Pseudomonadota</taxon>
        <taxon>Gammaproteobacteria</taxon>
        <taxon>Vibrionales</taxon>
        <taxon>Vibrionaceae</taxon>
        <taxon>Vibrio</taxon>
    </lineage>
</organism>
<reference evidence="1 2" key="1">
    <citation type="submission" date="2015-01" db="EMBL/GenBank/DDBJ databases">
        <title>Vibrio sp. C5 JCM 19232 whole genome shotgun sequence.</title>
        <authorList>
            <person name="Sawabe T."/>
            <person name="Meirelles P."/>
            <person name="Feng G."/>
            <person name="Sayaka M."/>
            <person name="Hattori M."/>
            <person name="Ohkuma M."/>
        </authorList>
    </citation>
    <scope>NUCLEOTIDE SEQUENCE [LARGE SCALE GENOMIC DNA]</scope>
    <source>
        <strain evidence="1 2">JCM19232</strain>
    </source>
</reference>
<dbReference type="Proteomes" id="UP000031670">
    <property type="component" value="Unassembled WGS sequence"/>
</dbReference>
<dbReference type="AlphaFoldDB" id="A0A0B8PBG0"/>
<evidence type="ECO:0000313" key="2">
    <source>
        <dbReference type="Proteomes" id="UP000031670"/>
    </source>
</evidence>
<evidence type="ECO:0000313" key="1">
    <source>
        <dbReference type="EMBL" id="GAM63711.1"/>
    </source>
</evidence>
<comment type="caution">
    <text evidence="1">The sequence shown here is derived from an EMBL/GenBank/DDBJ whole genome shotgun (WGS) entry which is preliminary data.</text>
</comment>
<dbReference type="EMBL" id="BBSA01000009">
    <property type="protein sequence ID" value="GAM63711.1"/>
    <property type="molecule type" value="Genomic_DNA"/>
</dbReference>
<name>A0A0B8PBG0_9VIBR</name>
<reference evidence="1 2" key="2">
    <citation type="submission" date="2015-01" db="EMBL/GenBank/DDBJ databases">
        <authorList>
            <consortium name="NBRP consortium"/>
            <person name="Sawabe T."/>
            <person name="Meirelles P."/>
            <person name="Feng G."/>
            <person name="Sayaka M."/>
            <person name="Hattori M."/>
            <person name="Ohkuma M."/>
        </authorList>
    </citation>
    <scope>NUCLEOTIDE SEQUENCE [LARGE SCALE GENOMIC DNA]</scope>
    <source>
        <strain evidence="1 2">JCM19232</strain>
    </source>
</reference>